<evidence type="ECO:0000313" key="2">
    <source>
        <dbReference type="EMBL" id="CAF3684211.1"/>
    </source>
</evidence>
<dbReference type="InterPro" id="IPR036339">
    <property type="entry name" value="PUB-like_dom_sf"/>
</dbReference>
<dbReference type="InterPro" id="IPR038765">
    <property type="entry name" value="Papain-like_cys_pep_sf"/>
</dbReference>
<dbReference type="EMBL" id="CAJOBA010003509">
    <property type="protein sequence ID" value="CAF3684211.1"/>
    <property type="molecule type" value="Genomic_DNA"/>
</dbReference>
<protein>
    <submittedName>
        <fullName evidence="2">Uncharacterized protein</fullName>
    </submittedName>
</protein>
<evidence type="ECO:0000313" key="1">
    <source>
        <dbReference type="EMBL" id="CAF0904047.1"/>
    </source>
</evidence>
<dbReference type="SUPFAM" id="SSF143503">
    <property type="entry name" value="PUG domain-like"/>
    <property type="match status" value="1"/>
</dbReference>
<gene>
    <name evidence="1" type="ORF">OVA965_LOCUS9774</name>
    <name evidence="2" type="ORF">TMI583_LOCUS9770</name>
</gene>
<organism evidence="2 3">
    <name type="scientific">Didymodactylos carnosus</name>
    <dbReference type="NCBI Taxonomy" id="1234261"/>
    <lineage>
        <taxon>Eukaryota</taxon>
        <taxon>Metazoa</taxon>
        <taxon>Spiralia</taxon>
        <taxon>Gnathifera</taxon>
        <taxon>Rotifera</taxon>
        <taxon>Eurotatoria</taxon>
        <taxon>Bdelloidea</taxon>
        <taxon>Philodinida</taxon>
        <taxon>Philodinidae</taxon>
        <taxon>Didymodactylos</taxon>
    </lineage>
</organism>
<proteinExistence type="predicted"/>
<comment type="caution">
    <text evidence="2">The sequence shown here is derived from an EMBL/GenBank/DDBJ whole genome shotgun (WGS) entry which is preliminary data.</text>
</comment>
<accession>A0A8S2HU05</accession>
<dbReference type="AlphaFoldDB" id="A0A8S2HU05"/>
<dbReference type="Proteomes" id="UP000677228">
    <property type="component" value="Unassembled WGS sequence"/>
</dbReference>
<dbReference type="Proteomes" id="UP000682733">
    <property type="component" value="Unassembled WGS sequence"/>
</dbReference>
<dbReference type="Gene3D" id="3.10.620.30">
    <property type="match status" value="1"/>
</dbReference>
<dbReference type="Gene3D" id="1.20.58.2190">
    <property type="match status" value="1"/>
</dbReference>
<dbReference type="SUPFAM" id="SSF54001">
    <property type="entry name" value="Cysteine proteinases"/>
    <property type="match status" value="1"/>
</dbReference>
<name>A0A8S2HU05_9BILA</name>
<dbReference type="EMBL" id="CAJNOK010003508">
    <property type="protein sequence ID" value="CAF0904047.1"/>
    <property type="molecule type" value="Genomic_DNA"/>
</dbReference>
<dbReference type="Gene3D" id="2.20.25.10">
    <property type="match status" value="1"/>
</dbReference>
<evidence type="ECO:0000313" key="3">
    <source>
        <dbReference type="Proteomes" id="UP000682733"/>
    </source>
</evidence>
<sequence>MLIILDMANGDEFLSELQQIRNSDDHLIVITLLLDIGRNLLQDKTNLRNNTLPIEYVHETFQSYPGAIKCLIDMGFEKNDRNYVLNKSSSMDRIRHIVQLLENEENKQLKNEKNVESIISCEQRCDNTDPSPTTCTIPQHVISISDIMIPNQLRFIPFLSMLNRVQSYENPKLKQLIRAVVPHQELDQNIKLKLKQLSNEEKVSYDDLLLLELLQWFKYKFFKWFDQPKCNMCEKQMVYSASVEPTVAELKHDAHNVELYK</sequence>
<reference evidence="2" key="1">
    <citation type="submission" date="2021-02" db="EMBL/GenBank/DDBJ databases">
        <authorList>
            <person name="Nowell W R."/>
        </authorList>
    </citation>
    <scope>NUCLEOTIDE SEQUENCE</scope>
</reference>